<feature type="transmembrane region" description="Helical" evidence="8">
    <location>
        <begin position="12"/>
        <end position="32"/>
    </location>
</feature>
<dbReference type="Pfam" id="PF02472">
    <property type="entry name" value="ExbD"/>
    <property type="match status" value="1"/>
</dbReference>
<evidence type="ECO:0000256" key="5">
    <source>
        <dbReference type="ARBA" id="ARBA00022989"/>
    </source>
</evidence>
<evidence type="ECO:0000313" key="10">
    <source>
        <dbReference type="Proteomes" id="UP000423641"/>
    </source>
</evidence>
<protein>
    <submittedName>
        <fullName evidence="9">Biopolymer transporter ExbD</fullName>
    </submittedName>
</protein>
<dbReference type="RefSeq" id="WP_112000674.1">
    <property type="nucleotide sequence ID" value="NZ_CP053828.1"/>
</dbReference>
<comment type="similarity">
    <text evidence="2 7">Belongs to the ExbD/TolR family.</text>
</comment>
<dbReference type="InterPro" id="IPR003400">
    <property type="entry name" value="ExbD"/>
</dbReference>
<dbReference type="GeneID" id="56510798"/>
<sequence length="137" mass="16065">MKFIQRKREQIGRISMLNLIDIIFVLLLFFMLTTTFNQLTHFDLELPSSSADFQKDDKAMVELFYEIDEKITLKIGPMEQILSIDGLENFILNLDENQKNIIKISADERLEYKKIIDLISILKNANVNNVELNIRKN</sequence>
<comment type="caution">
    <text evidence="9">The sequence shown here is derived from an EMBL/GenBank/DDBJ whole genome shotgun (WGS) entry which is preliminary data.</text>
</comment>
<comment type="subcellular location">
    <subcellularLocation>
        <location evidence="1">Cell membrane</location>
        <topology evidence="1">Single-pass membrane protein</topology>
    </subcellularLocation>
    <subcellularLocation>
        <location evidence="7">Cell membrane</location>
        <topology evidence="7">Single-pass type II membrane protein</topology>
    </subcellularLocation>
</comment>
<proteinExistence type="inferred from homology"/>
<evidence type="ECO:0000256" key="1">
    <source>
        <dbReference type="ARBA" id="ARBA00004162"/>
    </source>
</evidence>
<evidence type="ECO:0000313" key="9">
    <source>
        <dbReference type="EMBL" id="KAB0611221.1"/>
    </source>
</evidence>
<dbReference type="GO" id="GO:0005886">
    <property type="term" value="C:plasma membrane"/>
    <property type="evidence" value="ECO:0007669"/>
    <property type="project" value="UniProtKB-SubCell"/>
</dbReference>
<evidence type="ECO:0000256" key="6">
    <source>
        <dbReference type="ARBA" id="ARBA00023136"/>
    </source>
</evidence>
<dbReference type="AlphaFoldDB" id="A0AAV6EC29"/>
<reference evidence="9 10" key="1">
    <citation type="submission" date="2019-09" db="EMBL/GenBank/DDBJ databases">
        <title>Draft genome sequences of 48 bacterial type strains from the CCUG.</title>
        <authorList>
            <person name="Tunovic T."/>
            <person name="Pineiro-Iglesias B."/>
            <person name="Unosson C."/>
            <person name="Inganas E."/>
            <person name="Ohlen M."/>
            <person name="Cardew S."/>
            <person name="Jensie-Markopoulos S."/>
            <person name="Salva-Serra F."/>
            <person name="Jaen-Luchoro D."/>
            <person name="Karlsson R."/>
            <person name="Svensson-Stadler L."/>
            <person name="Chun J."/>
            <person name="Moore E."/>
        </authorList>
    </citation>
    <scope>NUCLEOTIDE SEQUENCE [LARGE SCALE GENOMIC DNA]</scope>
    <source>
        <strain evidence="9 10">CCUG 34538</strain>
    </source>
</reference>
<keyword evidence="4 7" id="KW-0812">Transmembrane</keyword>
<keyword evidence="7" id="KW-0653">Protein transport</keyword>
<evidence type="ECO:0000256" key="7">
    <source>
        <dbReference type="RuleBase" id="RU003879"/>
    </source>
</evidence>
<dbReference type="PANTHER" id="PTHR30558">
    <property type="entry name" value="EXBD MEMBRANE COMPONENT OF PMF-DRIVEN MACROMOLECULE IMPORT SYSTEM"/>
    <property type="match status" value="1"/>
</dbReference>
<name>A0AAV6EC29_CAMHY</name>
<evidence type="ECO:0000256" key="3">
    <source>
        <dbReference type="ARBA" id="ARBA00022475"/>
    </source>
</evidence>
<dbReference type="GO" id="GO:0022857">
    <property type="term" value="F:transmembrane transporter activity"/>
    <property type="evidence" value="ECO:0007669"/>
    <property type="project" value="InterPro"/>
</dbReference>
<dbReference type="GO" id="GO:0015031">
    <property type="term" value="P:protein transport"/>
    <property type="evidence" value="ECO:0007669"/>
    <property type="project" value="UniProtKB-KW"/>
</dbReference>
<evidence type="ECO:0000256" key="4">
    <source>
        <dbReference type="ARBA" id="ARBA00022692"/>
    </source>
</evidence>
<evidence type="ECO:0000256" key="2">
    <source>
        <dbReference type="ARBA" id="ARBA00005811"/>
    </source>
</evidence>
<keyword evidence="3" id="KW-1003">Cell membrane</keyword>
<gene>
    <name evidence="9" type="ORF">F7P66_08715</name>
</gene>
<keyword evidence="6 8" id="KW-0472">Membrane</keyword>
<dbReference type="Proteomes" id="UP000423641">
    <property type="component" value="Unassembled WGS sequence"/>
</dbReference>
<dbReference type="EMBL" id="VZON01000010">
    <property type="protein sequence ID" value="KAB0611221.1"/>
    <property type="molecule type" value="Genomic_DNA"/>
</dbReference>
<organism evidence="9 10">
    <name type="scientific">Campylobacter hyointestinalis subsp. lawsonii</name>
    <dbReference type="NCBI Taxonomy" id="91353"/>
    <lineage>
        <taxon>Bacteria</taxon>
        <taxon>Pseudomonadati</taxon>
        <taxon>Campylobacterota</taxon>
        <taxon>Epsilonproteobacteria</taxon>
        <taxon>Campylobacterales</taxon>
        <taxon>Campylobacteraceae</taxon>
        <taxon>Campylobacter</taxon>
    </lineage>
</organism>
<keyword evidence="7" id="KW-0813">Transport</keyword>
<evidence type="ECO:0000256" key="8">
    <source>
        <dbReference type="SAM" id="Phobius"/>
    </source>
</evidence>
<accession>A0AAV6EC29</accession>
<keyword evidence="5 8" id="KW-1133">Transmembrane helix</keyword>